<feature type="transmembrane region" description="Helical" evidence="5">
    <location>
        <begin position="199"/>
        <end position="221"/>
    </location>
</feature>
<evidence type="ECO:0000256" key="1">
    <source>
        <dbReference type="ARBA" id="ARBA00004651"/>
    </source>
</evidence>
<evidence type="ECO:0000256" key="4">
    <source>
        <dbReference type="ARBA" id="ARBA00023136"/>
    </source>
</evidence>
<protein>
    <submittedName>
        <fullName evidence="7">ABC transporter permease</fullName>
    </submittedName>
</protein>
<dbReference type="Pfam" id="PF00528">
    <property type="entry name" value="BPD_transp_1"/>
    <property type="match status" value="1"/>
</dbReference>
<dbReference type="Gene3D" id="1.10.3720.10">
    <property type="entry name" value="MetI-like"/>
    <property type="match status" value="1"/>
</dbReference>
<dbReference type="Proteomes" id="UP001157355">
    <property type="component" value="Unassembled WGS sequence"/>
</dbReference>
<dbReference type="RefSeq" id="WP_284326420.1">
    <property type="nucleotide sequence ID" value="NZ_BSPP01000011.1"/>
</dbReference>
<dbReference type="CDD" id="cd06261">
    <property type="entry name" value="TM_PBP2"/>
    <property type="match status" value="1"/>
</dbReference>
<keyword evidence="5" id="KW-0813">Transport</keyword>
<feature type="transmembrane region" description="Helical" evidence="5">
    <location>
        <begin position="69"/>
        <end position="91"/>
    </location>
</feature>
<comment type="subcellular location">
    <subcellularLocation>
        <location evidence="1 5">Cell membrane</location>
        <topology evidence="1 5">Multi-pass membrane protein</topology>
    </subcellularLocation>
</comment>
<comment type="similarity">
    <text evidence="5">Belongs to the binding-protein-dependent transport system permease family.</text>
</comment>
<proteinExistence type="inferred from homology"/>
<keyword evidence="3 5" id="KW-1133">Transmembrane helix</keyword>
<evidence type="ECO:0000313" key="7">
    <source>
        <dbReference type="EMBL" id="GLS88248.1"/>
    </source>
</evidence>
<feature type="transmembrane region" description="Helical" evidence="5">
    <location>
        <begin position="96"/>
        <end position="115"/>
    </location>
</feature>
<sequence>MRPYNNRAWLLLLPALMLLVAVGALPLMAVINYGFHDIFSLSNVHWIGLDWFSDILQSQRFLASLGRSLLFSALALAIQVPLGIAVALLLLSCGRWAVWGLMLCALPLVVPWNMIPMLWLGLINQDTGILGHWLAAVEFDYKFTALHTWMLLLVMDTWHWLGLVVVLAYAGLSTIPTAYRQAAHIDGASRLAVFRHIELPRIAGGLAIVFLLRFVDSFMIYTEAFAINAGGPGDATRFLSIELGEEINGFSYGQAAARATLYFVMVLIVVCAFVMITRRPEAEA</sequence>
<gene>
    <name evidence="7" type="ORF">GCM10010873_32220</name>
</gene>
<feature type="transmembrane region" description="Helical" evidence="5">
    <location>
        <begin position="259"/>
        <end position="277"/>
    </location>
</feature>
<dbReference type="GO" id="GO:0005886">
    <property type="term" value="C:plasma membrane"/>
    <property type="evidence" value="ECO:0007669"/>
    <property type="project" value="UniProtKB-SubCell"/>
</dbReference>
<feature type="transmembrane region" description="Helical" evidence="5">
    <location>
        <begin position="158"/>
        <end position="179"/>
    </location>
</feature>
<accession>A0AA37X0M8</accession>
<dbReference type="EMBL" id="BSPP01000011">
    <property type="protein sequence ID" value="GLS88248.1"/>
    <property type="molecule type" value="Genomic_DNA"/>
</dbReference>
<dbReference type="InterPro" id="IPR035906">
    <property type="entry name" value="MetI-like_sf"/>
</dbReference>
<dbReference type="SUPFAM" id="SSF161098">
    <property type="entry name" value="MetI-like"/>
    <property type="match status" value="1"/>
</dbReference>
<evidence type="ECO:0000313" key="8">
    <source>
        <dbReference type="Proteomes" id="UP001157355"/>
    </source>
</evidence>
<evidence type="ECO:0000259" key="6">
    <source>
        <dbReference type="PROSITE" id="PS50928"/>
    </source>
</evidence>
<dbReference type="PANTHER" id="PTHR43759:SF1">
    <property type="entry name" value="GLUCOSE IMPORT SYSTEM PERMEASE PROTEIN GLCT"/>
    <property type="match status" value="1"/>
</dbReference>
<dbReference type="GO" id="GO:0055085">
    <property type="term" value="P:transmembrane transport"/>
    <property type="evidence" value="ECO:0007669"/>
    <property type="project" value="InterPro"/>
</dbReference>
<evidence type="ECO:0000256" key="2">
    <source>
        <dbReference type="ARBA" id="ARBA00022692"/>
    </source>
</evidence>
<comment type="caution">
    <text evidence="7">The sequence shown here is derived from an EMBL/GenBank/DDBJ whole genome shotgun (WGS) entry which is preliminary data.</text>
</comment>
<dbReference type="PROSITE" id="PS50928">
    <property type="entry name" value="ABC_TM1"/>
    <property type="match status" value="1"/>
</dbReference>
<feature type="domain" description="ABC transmembrane type-1" evidence="6">
    <location>
        <begin position="65"/>
        <end position="273"/>
    </location>
</feature>
<dbReference type="AlphaFoldDB" id="A0AA37X0M8"/>
<keyword evidence="8" id="KW-1185">Reference proteome</keyword>
<evidence type="ECO:0000256" key="5">
    <source>
        <dbReference type="RuleBase" id="RU363032"/>
    </source>
</evidence>
<organism evidence="7 8">
    <name type="scientific">Cypionkella aquatica</name>
    <dbReference type="NCBI Taxonomy" id="1756042"/>
    <lineage>
        <taxon>Bacteria</taxon>
        <taxon>Pseudomonadati</taxon>
        <taxon>Pseudomonadota</taxon>
        <taxon>Alphaproteobacteria</taxon>
        <taxon>Rhodobacterales</taxon>
        <taxon>Paracoccaceae</taxon>
        <taxon>Cypionkella</taxon>
    </lineage>
</organism>
<name>A0AA37X0M8_9RHOB</name>
<dbReference type="PANTHER" id="PTHR43759">
    <property type="entry name" value="TREHALOSE TRANSPORT SYSTEM PERMEASE PROTEIN SUGA"/>
    <property type="match status" value="1"/>
</dbReference>
<reference evidence="7 8" key="1">
    <citation type="journal article" date="2014" name="Int. J. Syst. Evol. Microbiol.">
        <title>Complete genome sequence of Corynebacterium casei LMG S-19264T (=DSM 44701T), isolated from a smear-ripened cheese.</title>
        <authorList>
            <consortium name="US DOE Joint Genome Institute (JGI-PGF)"/>
            <person name="Walter F."/>
            <person name="Albersmeier A."/>
            <person name="Kalinowski J."/>
            <person name="Ruckert C."/>
        </authorList>
    </citation>
    <scope>NUCLEOTIDE SEQUENCE [LARGE SCALE GENOMIC DNA]</scope>
    <source>
        <strain evidence="7 8">NBRC 111766</strain>
    </source>
</reference>
<keyword evidence="2 5" id="KW-0812">Transmembrane</keyword>
<keyword evidence="4 5" id="KW-0472">Membrane</keyword>
<evidence type="ECO:0000256" key="3">
    <source>
        <dbReference type="ARBA" id="ARBA00022989"/>
    </source>
</evidence>
<dbReference type="InterPro" id="IPR052730">
    <property type="entry name" value="Sugar_ABC_transporter"/>
</dbReference>
<dbReference type="InterPro" id="IPR000515">
    <property type="entry name" value="MetI-like"/>
</dbReference>